<dbReference type="GO" id="GO:0005886">
    <property type="term" value="C:plasma membrane"/>
    <property type="evidence" value="ECO:0007669"/>
    <property type="project" value="UniProtKB-SubCell"/>
</dbReference>
<dbReference type="PANTHER" id="PTHR43744">
    <property type="entry name" value="ABC TRANSPORTER PERMEASE PROTEIN MG189-RELATED-RELATED"/>
    <property type="match status" value="1"/>
</dbReference>
<dbReference type="Pfam" id="PF00528">
    <property type="entry name" value="BPD_transp_1"/>
    <property type="match status" value="1"/>
</dbReference>
<keyword evidence="6 7" id="KW-0472">Membrane</keyword>
<evidence type="ECO:0000256" key="4">
    <source>
        <dbReference type="ARBA" id="ARBA00022692"/>
    </source>
</evidence>
<dbReference type="InterPro" id="IPR000515">
    <property type="entry name" value="MetI-like"/>
</dbReference>
<comment type="subcellular location">
    <subcellularLocation>
        <location evidence="1 7">Cell membrane</location>
        <topology evidence="1 7">Multi-pass membrane protein</topology>
    </subcellularLocation>
</comment>
<feature type="transmembrane region" description="Helical" evidence="7">
    <location>
        <begin position="78"/>
        <end position="99"/>
    </location>
</feature>
<feature type="transmembrane region" description="Helical" evidence="7">
    <location>
        <begin position="139"/>
        <end position="158"/>
    </location>
</feature>
<dbReference type="RefSeq" id="WP_104439519.1">
    <property type="nucleotide sequence ID" value="NZ_PTJA01000018.1"/>
</dbReference>
<comment type="similarity">
    <text evidence="7">Belongs to the binding-protein-dependent transport system permease family.</text>
</comment>
<feature type="transmembrane region" description="Helical" evidence="7">
    <location>
        <begin position="111"/>
        <end position="133"/>
    </location>
</feature>
<sequence>MTNKHKIQASVYHLFVCVLGLMMIYPVLWMVSGSLKNNAEILNGGMNLIPPQWRFSNFSTGYQGFGGITFQTFFSNSFFVASVSTLATVLSSSCVAYAFSRVSFKGRNIWFMSMICTMMLPSQIILVPQYIIYNKLGFVGTYLPLILPHFFGQAFFIYQMMQFGAGIPKDLDEAAIIDGCSKYSIFTRIFLPLLKPSIVTTIIIQFYWKWDDFMSPMIYLSKPRMYTASVAIKNFADSTSTTDYGAMFAMSTLSLIPVFLIFLFFNRYLVEGISGSGIKG</sequence>
<accession>A0A2S6HFW4</accession>
<keyword evidence="5 7" id="KW-1133">Transmembrane helix</keyword>
<protein>
    <submittedName>
        <fullName evidence="9">Carbohydrate ABC transporter membrane protein 2 (CUT1 family)</fullName>
    </submittedName>
</protein>
<keyword evidence="4 7" id="KW-0812">Transmembrane</keyword>
<dbReference type="InterPro" id="IPR035906">
    <property type="entry name" value="MetI-like_sf"/>
</dbReference>
<evidence type="ECO:0000256" key="6">
    <source>
        <dbReference type="ARBA" id="ARBA00023136"/>
    </source>
</evidence>
<evidence type="ECO:0000256" key="7">
    <source>
        <dbReference type="RuleBase" id="RU363032"/>
    </source>
</evidence>
<dbReference type="GO" id="GO:0055085">
    <property type="term" value="P:transmembrane transport"/>
    <property type="evidence" value="ECO:0007669"/>
    <property type="project" value="InterPro"/>
</dbReference>
<dbReference type="AlphaFoldDB" id="A0A2S6HFW4"/>
<feature type="transmembrane region" description="Helical" evidence="7">
    <location>
        <begin position="189"/>
        <end position="208"/>
    </location>
</feature>
<evidence type="ECO:0000313" key="10">
    <source>
        <dbReference type="Proteomes" id="UP000237749"/>
    </source>
</evidence>
<dbReference type="PROSITE" id="PS50928">
    <property type="entry name" value="ABC_TM1"/>
    <property type="match status" value="1"/>
</dbReference>
<evidence type="ECO:0000313" key="9">
    <source>
        <dbReference type="EMBL" id="PPK76326.1"/>
    </source>
</evidence>
<keyword evidence="3" id="KW-1003">Cell membrane</keyword>
<organism evidence="9 10">
    <name type="scientific">Lacrimispora xylanisolvens</name>
    <dbReference type="NCBI Taxonomy" id="384636"/>
    <lineage>
        <taxon>Bacteria</taxon>
        <taxon>Bacillati</taxon>
        <taxon>Bacillota</taxon>
        <taxon>Clostridia</taxon>
        <taxon>Lachnospirales</taxon>
        <taxon>Lachnospiraceae</taxon>
        <taxon>Lacrimispora</taxon>
    </lineage>
</organism>
<feature type="domain" description="ABC transmembrane type-1" evidence="8">
    <location>
        <begin position="74"/>
        <end position="265"/>
    </location>
</feature>
<dbReference type="PANTHER" id="PTHR43744:SF6">
    <property type="entry name" value="ABC TRANSPORTER PERMEASE PROTEIN YESQ-RELATED"/>
    <property type="match status" value="1"/>
</dbReference>
<keyword evidence="10" id="KW-1185">Reference proteome</keyword>
<evidence type="ECO:0000256" key="3">
    <source>
        <dbReference type="ARBA" id="ARBA00022475"/>
    </source>
</evidence>
<evidence type="ECO:0000256" key="2">
    <source>
        <dbReference type="ARBA" id="ARBA00022448"/>
    </source>
</evidence>
<name>A0A2S6HFW4_9FIRM</name>
<keyword evidence="2 7" id="KW-0813">Transport</keyword>
<evidence type="ECO:0000259" key="8">
    <source>
        <dbReference type="PROSITE" id="PS50928"/>
    </source>
</evidence>
<gene>
    <name evidence="9" type="ORF">BXY41_11815</name>
</gene>
<proteinExistence type="inferred from homology"/>
<dbReference type="OrthoDB" id="9782004at2"/>
<dbReference type="CDD" id="cd06261">
    <property type="entry name" value="TM_PBP2"/>
    <property type="match status" value="1"/>
</dbReference>
<dbReference type="SUPFAM" id="SSF161098">
    <property type="entry name" value="MetI-like"/>
    <property type="match status" value="1"/>
</dbReference>
<evidence type="ECO:0000256" key="1">
    <source>
        <dbReference type="ARBA" id="ARBA00004651"/>
    </source>
</evidence>
<feature type="transmembrane region" description="Helical" evidence="7">
    <location>
        <begin position="244"/>
        <end position="265"/>
    </location>
</feature>
<comment type="caution">
    <text evidence="9">The sequence shown here is derived from an EMBL/GenBank/DDBJ whole genome shotgun (WGS) entry which is preliminary data.</text>
</comment>
<evidence type="ECO:0000256" key="5">
    <source>
        <dbReference type="ARBA" id="ARBA00022989"/>
    </source>
</evidence>
<dbReference type="Proteomes" id="UP000237749">
    <property type="component" value="Unassembled WGS sequence"/>
</dbReference>
<dbReference type="EMBL" id="PTJA01000018">
    <property type="protein sequence ID" value="PPK76326.1"/>
    <property type="molecule type" value="Genomic_DNA"/>
</dbReference>
<reference evidence="9 10" key="1">
    <citation type="submission" date="2018-02" db="EMBL/GenBank/DDBJ databases">
        <title>Genomic Encyclopedia of Archaeal and Bacterial Type Strains, Phase II (KMG-II): from individual species to whole genera.</title>
        <authorList>
            <person name="Goeker M."/>
        </authorList>
    </citation>
    <scope>NUCLEOTIDE SEQUENCE [LARGE SCALE GENOMIC DNA]</scope>
    <source>
        <strain evidence="9 10">DSM 3808</strain>
    </source>
</reference>
<feature type="transmembrane region" description="Helical" evidence="7">
    <location>
        <begin position="12"/>
        <end position="31"/>
    </location>
</feature>
<dbReference type="Gene3D" id="1.10.3720.10">
    <property type="entry name" value="MetI-like"/>
    <property type="match status" value="1"/>
</dbReference>